<dbReference type="Gene3D" id="1.50.10.10">
    <property type="match status" value="1"/>
</dbReference>
<dbReference type="EC" id="3.2.1.28" evidence="4"/>
<dbReference type="Proteomes" id="UP000033448">
    <property type="component" value="Unassembled WGS sequence"/>
</dbReference>
<dbReference type="InterPro" id="IPR008928">
    <property type="entry name" value="6-hairpin_glycosidase_sf"/>
</dbReference>
<dbReference type="InterPro" id="IPR011613">
    <property type="entry name" value="GH15-like"/>
</dbReference>
<evidence type="ECO:0000313" key="5">
    <source>
        <dbReference type="Proteomes" id="UP000033448"/>
    </source>
</evidence>
<accession>A0A0F0KZC8</accession>
<evidence type="ECO:0000256" key="1">
    <source>
        <dbReference type="SAM" id="MobiDB-lite"/>
    </source>
</evidence>
<keyword evidence="4" id="KW-0378">Hydrolase</keyword>
<dbReference type="Pfam" id="PF19291">
    <property type="entry name" value="TREH_N"/>
    <property type="match status" value="1"/>
</dbReference>
<feature type="domain" description="Trehalase-like N-terminal" evidence="3">
    <location>
        <begin position="7"/>
        <end position="86"/>
    </location>
</feature>
<feature type="domain" description="GH15-like" evidence="2">
    <location>
        <begin position="282"/>
        <end position="645"/>
    </location>
</feature>
<organism evidence="4 5">
    <name type="scientific">Microbacterium azadirachtae</name>
    <dbReference type="NCBI Taxonomy" id="582680"/>
    <lineage>
        <taxon>Bacteria</taxon>
        <taxon>Bacillati</taxon>
        <taxon>Actinomycetota</taxon>
        <taxon>Actinomycetes</taxon>
        <taxon>Micrococcales</taxon>
        <taxon>Microbacteriaceae</taxon>
        <taxon>Microbacterium</taxon>
    </lineage>
</organism>
<dbReference type="PANTHER" id="PTHR31616:SF0">
    <property type="entry name" value="GLUCAN 1,4-ALPHA-GLUCOSIDASE"/>
    <property type="match status" value="1"/>
</dbReference>
<dbReference type="RefSeq" id="WP_045249981.1">
    <property type="nucleotide sequence ID" value="NZ_JYIT01000068.1"/>
</dbReference>
<feature type="region of interest" description="Disordered" evidence="1">
    <location>
        <begin position="98"/>
        <end position="161"/>
    </location>
</feature>
<evidence type="ECO:0000259" key="2">
    <source>
        <dbReference type="Pfam" id="PF00723"/>
    </source>
</evidence>
<protein>
    <submittedName>
        <fullName evidence="4">Trehalase</fullName>
        <ecNumber evidence="4">3.2.1.28</ecNumber>
    </submittedName>
</protein>
<sequence length="656" mass="72012">MGEGEAASAPIEDYALLSDGRTAALVSRAGSIDWLCAPRLDSASLFGALLGGVEQGHWTLRPEDPDATAIRRYDGDTFCLVTRWETADGVAEVTEWMPIVPSGDDRPGAGQAAPEPEPARSEPEPAKSEPARSEPEPETSEAPERPTGDHAGMAETAPGERADVIRRITGIRGTVRFVQELRIRFDYARALPWIHQTGSAPAPQITATAGPDAVVVRGAALRPSGHSHTGEITVGEGETADLVLTWFPSYRRTPDPLDVDASLRRTAAWWREWAAGIAHSGPQHEAVRRSLLILRALTNRDTGGIAAAATTSLPEDFGGVRNWDYRYVWLRDAALTLEALLAHGLADEARAWRDWLVRAVAGDPADVQIMYGLAGERELIEREMPSLPGYAASAPVRIGNDAARQYQADVIGEVMVTLAAARRAGLAESARSWSLQRLLLGHVEELLDRPDNGMWEIRGDPQFFTHSRVMLWAAFDRGVRAVEEEGARGPVERWRQVRDRLRAEVDEFGVHHGWFVQHRGTDEVDASLLLIPRTGFCAPDDPRMLATVERIEQTLVHDGLVNRYRTGTGVDGLPGGEHTFLACSFWLVEQYAVTGREVEARRLMDRLCGLRNDVGMLSEEYDPVGRRQVGNTPQAFSHLSLVRAADALAAGRHRKR</sequence>
<dbReference type="EMBL" id="JYIT01000068">
    <property type="protein sequence ID" value="KJL25774.1"/>
    <property type="molecule type" value="Genomic_DNA"/>
</dbReference>
<keyword evidence="5" id="KW-1185">Reference proteome</keyword>
<dbReference type="OrthoDB" id="3902805at2"/>
<evidence type="ECO:0000313" key="4">
    <source>
        <dbReference type="EMBL" id="KJL25774.1"/>
    </source>
</evidence>
<dbReference type="GO" id="GO:0005975">
    <property type="term" value="P:carbohydrate metabolic process"/>
    <property type="evidence" value="ECO:0007669"/>
    <property type="project" value="InterPro"/>
</dbReference>
<feature type="compositionally biased region" description="Basic and acidic residues" evidence="1">
    <location>
        <begin position="117"/>
        <end position="135"/>
    </location>
</feature>
<dbReference type="GO" id="GO:0004555">
    <property type="term" value="F:alpha,alpha-trehalase activity"/>
    <property type="evidence" value="ECO:0007669"/>
    <property type="project" value="UniProtKB-EC"/>
</dbReference>
<dbReference type="PANTHER" id="PTHR31616">
    <property type="entry name" value="TREHALASE"/>
    <property type="match status" value="1"/>
</dbReference>
<dbReference type="PATRIC" id="fig|582680.7.peg.1300"/>
<evidence type="ECO:0000259" key="3">
    <source>
        <dbReference type="Pfam" id="PF19291"/>
    </source>
</evidence>
<name>A0A0F0KZC8_9MICO</name>
<keyword evidence="4" id="KW-0326">Glycosidase</keyword>
<comment type="caution">
    <text evidence="4">The sequence shown here is derived from an EMBL/GenBank/DDBJ whole genome shotgun (WGS) entry which is preliminary data.</text>
</comment>
<dbReference type="InterPro" id="IPR012341">
    <property type="entry name" value="6hp_glycosidase-like_sf"/>
</dbReference>
<dbReference type="InterPro" id="IPR045582">
    <property type="entry name" value="Trehalase-like_N"/>
</dbReference>
<reference evidence="4 5" key="1">
    <citation type="submission" date="2015-02" db="EMBL/GenBank/DDBJ databases">
        <title>Draft genome sequences of ten Microbacterium spp. with emphasis on heavy metal contaminated environments.</title>
        <authorList>
            <person name="Corretto E."/>
        </authorList>
    </citation>
    <scope>NUCLEOTIDE SEQUENCE [LARGE SCALE GENOMIC DNA]</scope>
    <source>
        <strain evidence="4 5">DSM 23848</strain>
    </source>
</reference>
<dbReference type="SUPFAM" id="SSF48208">
    <property type="entry name" value="Six-hairpin glycosidases"/>
    <property type="match status" value="1"/>
</dbReference>
<gene>
    <name evidence="4" type="ORF">RL72_01260</name>
</gene>
<dbReference type="AlphaFoldDB" id="A0A0F0KZC8"/>
<dbReference type="Pfam" id="PF00723">
    <property type="entry name" value="Glyco_hydro_15"/>
    <property type="match status" value="1"/>
</dbReference>
<proteinExistence type="predicted"/>